<dbReference type="InterPro" id="IPR001638">
    <property type="entry name" value="Solute-binding_3/MltF_N"/>
</dbReference>
<reference evidence="5 6" key="1">
    <citation type="submission" date="2016-08" db="EMBL/GenBank/DDBJ databases">
        <title>Draft genome sequence of Candidatus Piscirickettsia litoralis, from seawater.</title>
        <authorList>
            <person name="Wan X."/>
            <person name="Lee A.J."/>
            <person name="Hou S."/>
            <person name="Donachie S.P."/>
        </authorList>
    </citation>
    <scope>NUCLEOTIDE SEQUENCE [LARGE SCALE GENOMIC DNA]</scope>
    <source>
        <strain evidence="5 6">Y2</strain>
    </source>
</reference>
<organism evidence="5 6">
    <name type="scientific">Piscirickettsia litoralis</name>
    <dbReference type="NCBI Taxonomy" id="1891921"/>
    <lineage>
        <taxon>Bacteria</taxon>
        <taxon>Pseudomonadati</taxon>
        <taxon>Pseudomonadota</taxon>
        <taxon>Gammaproteobacteria</taxon>
        <taxon>Thiotrichales</taxon>
        <taxon>Piscirickettsiaceae</taxon>
        <taxon>Piscirickettsia</taxon>
    </lineage>
</organism>
<feature type="domain" description="Solute-binding protein family 3/N-terminal" evidence="4">
    <location>
        <begin position="48"/>
        <end position="276"/>
    </location>
</feature>
<dbReference type="Proteomes" id="UP000094329">
    <property type="component" value="Unassembled WGS sequence"/>
</dbReference>
<keyword evidence="6" id="KW-1185">Reference proteome</keyword>
<comment type="similarity">
    <text evidence="1">Belongs to the bacterial solute-binding protein 3 family.</text>
</comment>
<feature type="transmembrane region" description="Helical" evidence="3">
    <location>
        <begin position="6"/>
        <end position="31"/>
    </location>
</feature>
<evidence type="ECO:0000259" key="4">
    <source>
        <dbReference type="SMART" id="SM00062"/>
    </source>
</evidence>
<sequence length="293" mass="33102">MRSLDLSVFVNFQCLTYLFTFSLILTLLSYFNSSFAQPRLQPQQQCTEVIIGGHPSYPPIEWVVHNKVEGAGINIAKTIFKKLGIAVTTTNLGSIPATLKALKENPAISMTAGIFYAPNRTGYLHYIKPAYAYDELSVFTRKNEAVSFNSWHDLKNKAGASALGKTTGNPELDHILNQELQVQHIERVNLAFHKLAKHRLDYVIAPKFTGIIEIKKEFKNKIIALEKPFSAAGIYFAFAKHAACDAIYQRFSQELAKMIKQGHIKQFINQAYASYVYQDRLGIITKEYDESEK</sequence>
<dbReference type="SUPFAM" id="SSF53850">
    <property type="entry name" value="Periplasmic binding protein-like II"/>
    <property type="match status" value="1"/>
</dbReference>
<proteinExistence type="inferred from homology"/>
<evidence type="ECO:0000256" key="3">
    <source>
        <dbReference type="SAM" id="Phobius"/>
    </source>
</evidence>
<dbReference type="EMBL" id="MDTU01000001">
    <property type="protein sequence ID" value="ODN42708.1"/>
    <property type="molecule type" value="Genomic_DNA"/>
</dbReference>
<protein>
    <recommendedName>
        <fullName evidence="4">Solute-binding protein family 3/N-terminal domain-containing protein</fullName>
    </recommendedName>
</protein>
<name>A0ABX3A2N7_9GAMM</name>
<dbReference type="PANTHER" id="PTHR35936">
    <property type="entry name" value="MEMBRANE-BOUND LYTIC MUREIN TRANSGLYCOSYLASE F"/>
    <property type="match status" value="1"/>
</dbReference>
<dbReference type="Gene3D" id="3.40.190.10">
    <property type="entry name" value="Periplasmic binding protein-like II"/>
    <property type="match status" value="2"/>
</dbReference>
<dbReference type="PANTHER" id="PTHR35936:SF6">
    <property type="entry name" value="AMINO ACID ABC TRANSPORTER SUBSTRATE-BINDING PAAT FAMILY PROTEIN"/>
    <property type="match status" value="1"/>
</dbReference>
<keyword evidence="2" id="KW-0732">Signal</keyword>
<keyword evidence="3" id="KW-0472">Membrane</keyword>
<keyword evidence="3" id="KW-1133">Transmembrane helix</keyword>
<accession>A0ABX3A2N7</accession>
<evidence type="ECO:0000256" key="1">
    <source>
        <dbReference type="ARBA" id="ARBA00010333"/>
    </source>
</evidence>
<evidence type="ECO:0000313" key="5">
    <source>
        <dbReference type="EMBL" id="ODN42708.1"/>
    </source>
</evidence>
<evidence type="ECO:0000256" key="2">
    <source>
        <dbReference type="ARBA" id="ARBA00022729"/>
    </source>
</evidence>
<evidence type="ECO:0000313" key="6">
    <source>
        <dbReference type="Proteomes" id="UP000094329"/>
    </source>
</evidence>
<dbReference type="SMART" id="SM00062">
    <property type="entry name" value="PBPb"/>
    <property type="match status" value="1"/>
</dbReference>
<gene>
    <name evidence="5" type="ORF">BGC07_06945</name>
</gene>
<comment type="caution">
    <text evidence="5">The sequence shown here is derived from an EMBL/GenBank/DDBJ whole genome shotgun (WGS) entry which is preliminary data.</text>
</comment>
<dbReference type="Pfam" id="PF00497">
    <property type="entry name" value="SBP_bac_3"/>
    <property type="match status" value="1"/>
</dbReference>
<keyword evidence="3" id="KW-0812">Transmembrane</keyword>
<dbReference type="RefSeq" id="WP_069312505.1">
    <property type="nucleotide sequence ID" value="NZ_MDTU01000001.1"/>
</dbReference>